<dbReference type="GO" id="GO:0046872">
    <property type="term" value="F:metal ion binding"/>
    <property type="evidence" value="ECO:0007669"/>
    <property type="project" value="UniProtKB-KW"/>
</dbReference>
<dbReference type="HOGENOM" id="CLU_003468_5_3_11"/>
<accession>Q83MU7</accession>
<feature type="domain" description="S1 motif" evidence="7">
    <location>
        <begin position="103"/>
        <end position="182"/>
    </location>
</feature>
<dbReference type="InterPro" id="IPR004659">
    <property type="entry name" value="RNase_E/G"/>
</dbReference>
<dbReference type="Proteomes" id="UP000002200">
    <property type="component" value="Chromosome"/>
</dbReference>
<feature type="region of interest" description="Disordered" evidence="6">
    <location>
        <begin position="37"/>
        <end position="57"/>
    </location>
</feature>
<organism evidence="8 9">
    <name type="scientific">Tropheryma whipplei (strain Twist)</name>
    <name type="common">Whipple's bacillus</name>
    <dbReference type="NCBI Taxonomy" id="203267"/>
    <lineage>
        <taxon>Bacteria</taxon>
        <taxon>Bacillati</taxon>
        <taxon>Actinomycetota</taxon>
        <taxon>Actinomycetes</taxon>
        <taxon>Micrococcales</taxon>
        <taxon>Tropherymataceae</taxon>
        <taxon>Tropheryma</taxon>
    </lineage>
</organism>
<dbReference type="STRING" id="203267.TWT_474"/>
<dbReference type="PANTHER" id="PTHR30001:SF0">
    <property type="entry name" value="RIBONUCLEASE G"/>
    <property type="match status" value="1"/>
</dbReference>
<evidence type="ECO:0000256" key="6">
    <source>
        <dbReference type="SAM" id="MobiDB-lite"/>
    </source>
</evidence>
<keyword evidence="4" id="KW-0460">Magnesium</keyword>
<dbReference type="GO" id="GO:0005737">
    <property type="term" value="C:cytoplasm"/>
    <property type="evidence" value="ECO:0007669"/>
    <property type="project" value="TreeGrafter"/>
</dbReference>
<dbReference type="GO" id="GO:0016787">
    <property type="term" value="F:hydrolase activity"/>
    <property type="evidence" value="ECO:0007669"/>
    <property type="project" value="UniProtKB-KW"/>
</dbReference>
<dbReference type="Gene3D" id="2.40.50.140">
    <property type="entry name" value="Nucleic acid-binding proteins"/>
    <property type="match status" value="1"/>
</dbReference>
<evidence type="ECO:0000313" key="9">
    <source>
        <dbReference type="Proteomes" id="UP000002200"/>
    </source>
</evidence>
<keyword evidence="2" id="KW-0479">Metal-binding</keyword>
<dbReference type="InterPro" id="IPR003029">
    <property type="entry name" value="S1_domain"/>
</dbReference>
<evidence type="ECO:0000256" key="2">
    <source>
        <dbReference type="ARBA" id="ARBA00022723"/>
    </source>
</evidence>
<protein>
    <submittedName>
        <fullName evidence="8">Ribonuclease G</fullName>
    </submittedName>
</protein>
<dbReference type="GO" id="GO:0004540">
    <property type="term" value="F:RNA nuclease activity"/>
    <property type="evidence" value="ECO:0007669"/>
    <property type="project" value="InterPro"/>
</dbReference>
<evidence type="ECO:0000259" key="7">
    <source>
        <dbReference type="PROSITE" id="PS50126"/>
    </source>
</evidence>
<dbReference type="NCBIfam" id="TIGR00757">
    <property type="entry name" value="RNaseEG"/>
    <property type="match status" value="1"/>
</dbReference>
<evidence type="ECO:0000256" key="3">
    <source>
        <dbReference type="ARBA" id="ARBA00022801"/>
    </source>
</evidence>
<dbReference type="eggNOG" id="COG1530">
    <property type="taxonomic scope" value="Bacteria"/>
</dbReference>
<evidence type="ECO:0000313" key="8">
    <source>
        <dbReference type="EMBL" id="AAO44571.1"/>
    </source>
</evidence>
<sequence length="549" mass="59999">MFGRCMVDTGSKRASGYKVVFQAPDFSARIVSQKKRSDITPLRQSKRRASRTSPAETGILRRNTQRVMLVRGSGASDVQVGILEEGILVEYYMARGASSSLVGNIYMGRVQNVLPGMEAAFVDIGCGRNAVLYSGEAVWEGVKAQSIENTVREGSSVLVQVTKDAVANKGPRVTGQLSLAGRYLVYAPGSGGVSRRIAPSERARLQKSLKAAVEDVSSLIIRTAAVGATSEQLGNDAKMLCEAYRAIKEKSENATAPSIIYSEPDLLIRLLRDTFNNDFKELIVEGAELYERVNSYLQDVSPEMLGKVSKSSEEDLFDAYRITEQIDRSLNRKVLLPSGGSLVVDHTEAMTVIDVNTGKFVGTSSSLEQTVTDNNLEAVDEIVRQIRLRDLGGIVVIDFIDMLLQENRDLVYNRLLEALSLDRSRHKVAEITSLGLVQMTRKKLGVALEPVSELCDRCSGRGRVINPVPNKPRARKKHRLRQVNKEASDAAVRIISAMQDTAGYSDARSDTLSSRGALTPDSQVSISVGNRRRRLVTSTIDASGDPRAS</sequence>
<dbReference type="PROSITE" id="PS50126">
    <property type="entry name" value="S1"/>
    <property type="match status" value="1"/>
</dbReference>
<proteinExistence type="predicted"/>
<dbReference type="RefSeq" id="WP_011102596.1">
    <property type="nucleotide sequence ID" value="NC_004572.3"/>
</dbReference>
<evidence type="ECO:0000256" key="5">
    <source>
        <dbReference type="ARBA" id="ARBA00022884"/>
    </source>
</evidence>
<dbReference type="InterPro" id="IPR019307">
    <property type="entry name" value="RNA-bd_AU-1/RNase_E/G"/>
</dbReference>
<evidence type="ECO:0000256" key="4">
    <source>
        <dbReference type="ARBA" id="ARBA00022842"/>
    </source>
</evidence>
<comment type="cofactor">
    <cofactor evidence="1">
        <name>Mg(2+)</name>
        <dbReference type="ChEBI" id="CHEBI:18420"/>
    </cofactor>
</comment>
<dbReference type="InterPro" id="IPR012340">
    <property type="entry name" value="NA-bd_OB-fold"/>
</dbReference>
<dbReference type="CDD" id="cd04453">
    <property type="entry name" value="S1_RNase_E"/>
    <property type="match status" value="1"/>
</dbReference>
<keyword evidence="9" id="KW-1185">Reference proteome</keyword>
<evidence type="ECO:0000256" key="1">
    <source>
        <dbReference type="ARBA" id="ARBA00001946"/>
    </source>
</evidence>
<dbReference type="PANTHER" id="PTHR30001">
    <property type="entry name" value="RIBONUCLEASE"/>
    <property type="match status" value="1"/>
</dbReference>
<reference evidence="8 9" key="1">
    <citation type="journal article" date="2003" name="Genome Res.">
        <title>Tropheryma whipplei twist: a human pathogenic Actinobacteria with a reduced genome.</title>
        <authorList>
            <person name="Raoult D."/>
            <person name="Ogata H."/>
            <person name="Audic S."/>
            <person name="Robert C."/>
            <person name="Suhre K."/>
            <person name="Drancourt M."/>
            <person name="Claverie J.-M."/>
        </authorList>
    </citation>
    <scope>NUCLEOTIDE SEQUENCE [LARGE SCALE GENOMIC DNA]</scope>
    <source>
        <strain evidence="8 9">Twist</strain>
    </source>
</reference>
<dbReference type="Pfam" id="PF10150">
    <property type="entry name" value="RNase_E_G"/>
    <property type="match status" value="1"/>
</dbReference>
<dbReference type="AlphaFoldDB" id="Q83MU7"/>
<keyword evidence="5" id="KW-0694">RNA-binding</keyword>
<dbReference type="SUPFAM" id="SSF50249">
    <property type="entry name" value="Nucleic acid-binding proteins"/>
    <property type="match status" value="1"/>
</dbReference>
<keyword evidence="3" id="KW-0378">Hydrolase</keyword>
<dbReference type="GO" id="GO:0003723">
    <property type="term" value="F:RNA binding"/>
    <property type="evidence" value="ECO:0007669"/>
    <property type="project" value="UniProtKB-KW"/>
</dbReference>
<name>Q83MU7_TROWT</name>
<dbReference type="EMBL" id="AE014184">
    <property type="protein sequence ID" value="AAO44571.1"/>
    <property type="molecule type" value="Genomic_DNA"/>
</dbReference>
<dbReference type="KEGG" id="twh:TWT_474"/>
<dbReference type="OrthoDB" id="9804278at2"/>
<gene>
    <name evidence="8" type="primary">rng</name>
    <name evidence="8" type="ordered locus">TWT_474</name>
</gene>
<dbReference type="GO" id="GO:0006364">
    <property type="term" value="P:rRNA processing"/>
    <property type="evidence" value="ECO:0007669"/>
    <property type="project" value="TreeGrafter"/>
</dbReference>